<dbReference type="OrthoDB" id="375220at2"/>
<dbReference type="Proteomes" id="UP000027822">
    <property type="component" value="Unassembled WGS sequence"/>
</dbReference>
<keyword evidence="3" id="KW-1185">Reference proteome</keyword>
<dbReference type="InterPro" id="IPR037523">
    <property type="entry name" value="VOC_core"/>
</dbReference>
<protein>
    <submittedName>
        <fullName evidence="2">Glyoxalase</fullName>
    </submittedName>
</protein>
<evidence type="ECO:0000259" key="1">
    <source>
        <dbReference type="PROSITE" id="PS51819"/>
    </source>
</evidence>
<dbReference type="RefSeq" id="WP_034637839.1">
    <property type="nucleotide sequence ID" value="NZ_CBCSJC010000003.1"/>
</dbReference>
<dbReference type="AlphaFoldDB" id="A0A073K0R6"/>
<evidence type="ECO:0000313" key="3">
    <source>
        <dbReference type="Proteomes" id="UP000027822"/>
    </source>
</evidence>
<dbReference type="InterPro" id="IPR004360">
    <property type="entry name" value="Glyas_Fos-R_dOase_dom"/>
</dbReference>
<proteinExistence type="predicted"/>
<dbReference type="PROSITE" id="PS51819">
    <property type="entry name" value="VOC"/>
    <property type="match status" value="1"/>
</dbReference>
<dbReference type="Pfam" id="PF00903">
    <property type="entry name" value="Glyoxalase"/>
    <property type="match status" value="1"/>
</dbReference>
<accession>A0A073K0R6</accession>
<dbReference type="STRING" id="574376.BAMA_17055"/>
<comment type="caution">
    <text evidence="2">The sequence shown here is derived from an EMBL/GenBank/DDBJ whole genome shotgun (WGS) entry which is preliminary data.</text>
</comment>
<name>A0A073K0R6_9BACI</name>
<feature type="domain" description="VOC" evidence="1">
    <location>
        <begin position="4"/>
        <end position="121"/>
    </location>
</feature>
<dbReference type="eggNOG" id="COG0346">
    <property type="taxonomic scope" value="Bacteria"/>
</dbReference>
<gene>
    <name evidence="2" type="ORF">BAMA_17055</name>
</gene>
<dbReference type="Gene3D" id="3.10.180.10">
    <property type="entry name" value="2,3-Dihydroxybiphenyl 1,2-Dioxygenase, domain 1"/>
    <property type="match status" value="1"/>
</dbReference>
<sequence length="121" mass="14115">MFKKLECVCVHTKDMEKSLRFYTAMGLKENWGIERELENGYIWRLVGLKFPDEQSSELVVSNHPDVDFTEVEILVEDVRETYKQLQKHGEVKWIREPFQTESGHVAVMEAPDGNVFVLVGR</sequence>
<evidence type="ECO:0000313" key="2">
    <source>
        <dbReference type="EMBL" id="KEK20156.1"/>
    </source>
</evidence>
<reference evidence="2 3" key="1">
    <citation type="submission" date="2014-06" db="EMBL/GenBank/DDBJ databases">
        <title>Draft genome sequence of Bacillus manliponensis JCM 15802 (MCCC 1A00708).</title>
        <authorList>
            <person name="Lai Q."/>
            <person name="Liu Y."/>
            <person name="Shao Z."/>
        </authorList>
    </citation>
    <scope>NUCLEOTIDE SEQUENCE [LARGE SCALE GENOMIC DNA]</scope>
    <source>
        <strain evidence="2 3">JCM 15802</strain>
    </source>
</reference>
<dbReference type="EMBL" id="JOTN01000004">
    <property type="protein sequence ID" value="KEK20156.1"/>
    <property type="molecule type" value="Genomic_DNA"/>
</dbReference>
<dbReference type="SUPFAM" id="SSF54593">
    <property type="entry name" value="Glyoxalase/Bleomycin resistance protein/Dihydroxybiphenyl dioxygenase"/>
    <property type="match status" value="1"/>
</dbReference>
<dbReference type="InterPro" id="IPR029068">
    <property type="entry name" value="Glyas_Bleomycin-R_OHBP_Dase"/>
</dbReference>
<organism evidence="2 3">
    <name type="scientific">Bacillus manliponensis</name>
    <dbReference type="NCBI Taxonomy" id="574376"/>
    <lineage>
        <taxon>Bacteria</taxon>
        <taxon>Bacillati</taxon>
        <taxon>Bacillota</taxon>
        <taxon>Bacilli</taxon>
        <taxon>Bacillales</taxon>
        <taxon>Bacillaceae</taxon>
        <taxon>Bacillus</taxon>
        <taxon>Bacillus cereus group</taxon>
    </lineage>
</organism>